<dbReference type="AlphaFoldDB" id="A0A7S1N6H4"/>
<sequence length="285" mass="31737">MMIVPLCHSMYSIRSDTPSCCCDHCFVDMRHICKRFVRRILGKGWCVNTVHITAPVLFTLSKKLRVGSSLEAALRERDFMSVRAALDVMLALVEIGAFEHVGHLEPSLRAAHAAVHATHWFVHHTLQYVVVFPRCIVYFQTEYSTIFSVAQSSEAQKFNAASVFVCLHGNDRIENLFSVVRTARGTGGVLDIVQLRHRLACATQIEQFFAEHPEMRIQKRRGVWGDNINPATAGKPHTVGEVDLRGLWAKAMSEVDPLVSISLHDLSAQGVGTQLGMFALRAPCA</sequence>
<dbReference type="EMBL" id="HBGA01030678">
    <property type="protein sequence ID" value="CAD9000038.1"/>
    <property type="molecule type" value="Transcribed_RNA"/>
</dbReference>
<accession>A0A7S1N6H4</accession>
<protein>
    <submittedName>
        <fullName evidence="1">Uncharacterized protein</fullName>
    </submittedName>
</protein>
<reference evidence="1" key="1">
    <citation type="submission" date="2021-01" db="EMBL/GenBank/DDBJ databases">
        <authorList>
            <person name="Corre E."/>
            <person name="Pelletier E."/>
            <person name="Niang G."/>
            <person name="Scheremetjew M."/>
            <person name="Finn R."/>
            <person name="Kale V."/>
            <person name="Holt S."/>
            <person name="Cochrane G."/>
            <person name="Meng A."/>
            <person name="Brown T."/>
            <person name="Cohen L."/>
        </authorList>
    </citation>
    <scope>NUCLEOTIDE SEQUENCE</scope>
    <source>
        <strain evidence="1">NIES-381</strain>
    </source>
</reference>
<proteinExistence type="predicted"/>
<organism evidence="1">
    <name type="scientific">Eutreptiella gymnastica</name>
    <dbReference type="NCBI Taxonomy" id="73025"/>
    <lineage>
        <taxon>Eukaryota</taxon>
        <taxon>Discoba</taxon>
        <taxon>Euglenozoa</taxon>
        <taxon>Euglenida</taxon>
        <taxon>Spirocuta</taxon>
        <taxon>Euglenophyceae</taxon>
        <taxon>Eutreptiales</taxon>
        <taxon>Eutreptiaceae</taxon>
        <taxon>Eutreptiella</taxon>
    </lineage>
</organism>
<gene>
    <name evidence="1" type="ORF">EGYM00392_LOCUS11111</name>
</gene>
<evidence type="ECO:0000313" key="1">
    <source>
        <dbReference type="EMBL" id="CAD9000038.1"/>
    </source>
</evidence>
<name>A0A7S1N6H4_9EUGL</name>